<dbReference type="Pfam" id="PF00593">
    <property type="entry name" value="TonB_dep_Rec_b-barrel"/>
    <property type="match status" value="1"/>
</dbReference>
<keyword evidence="7 8" id="KW-0998">Cell outer membrane</keyword>
<evidence type="ECO:0000256" key="4">
    <source>
        <dbReference type="ARBA" id="ARBA00022692"/>
    </source>
</evidence>
<keyword evidence="5 9" id="KW-0798">TonB box</keyword>
<evidence type="ECO:0000256" key="9">
    <source>
        <dbReference type="RuleBase" id="RU003357"/>
    </source>
</evidence>
<dbReference type="InterPro" id="IPR039426">
    <property type="entry name" value="TonB-dep_rcpt-like"/>
</dbReference>
<dbReference type="Proteomes" id="UP001209713">
    <property type="component" value="Unassembled WGS sequence"/>
</dbReference>
<dbReference type="Gene3D" id="2.170.130.10">
    <property type="entry name" value="TonB-dependent receptor, plug domain"/>
    <property type="match status" value="1"/>
</dbReference>
<dbReference type="RefSeq" id="WP_263530999.1">
    <property type="nucleotide sequence ID" value="NZ_JAOVZB010000005.1"/>
</dbReference>
<keyword evidence="4 8" id="KW-0812">Transmembrane</keyword>
<dbReference type="InterPro" id="IPR000531">
    <property type="entry name" value="Beta-barrel_TonB"/>
</dbReference>
<comment type="caution">
    <text evidence="13">The sequence shown here is derived from an EMBL/GenBank/DDBJ whole genome shotgun (WGS) entry which is preliminary data.</text>
</comment>
<keyword evidence="10" id="KW-0732">Signal</keyword>
<evidence type="ECO:0000259" key="11">
    <source>
        <dbReference type="Pfam" id="PF00593"/>
    </source>
</evidence>
<dbReference type="InterPro" id="IPR037066">
    <property type="entry name" value="Plug_dom_sf"/>
</dbReference>
<comment type="subcellular location">
    <subcellularLocation>
        <location evidence="1 8">Cell outer membrane</location>
        <topology evidence="1 8">Multi-pass membrane protein</topology>
    </subcellularLocation>
</comment>
<comment type="similarity">
    <text evidence="8 9">Belongs to the TonB-dependent receptor family.</text>
</comment>
<evidence type="ECO:0000256" key="1">
    <source>
        <dbReference type="ARBA" id="ARBA00004571"/>
    </source>
</evidence>
<evidence type="ECO:0000256" key="2">
    <source>
        <dbReference type="ARBA" id="ARBA00022448"/>
    </source>
</evidence>
<evidence type="ECO:0000259" key="12">
    <source>
        <dbReference type="Pfam" id="PF07715"/>
    </source>
</evidence>
<dbReference type="SUPFAM" id="SSF56935">
    <property type="entry name" value="Porins"/>
    <property type="match status" value="1"/>
</dbReference>
<feature type="domain" description="TonB-dependent receptor plug" evidence="12">
    <location>
        <begin position="74"/>
        <end position="176"/>
    </location>
</feature>
<gene>
    <name evidence="13" type="ORF">OFY17_12140</name>
</gene>
<dbReference type="Gene3D" id="2.40.170.20">
    <property type="entry name" value="TonB-dependent receptor, beta-barrel domain"/>
    <property type="match status" value="1"/>
</dbReference>
<dbReference type="EMBL" id="JAOVZB010000005">
    <property type="protein sequence ID" value="MCV2403622.1"/>
    <property type="molecule type" value="Genomic_DNA"/>
</dbReference>
<evidence type="ECO:0000256" key="3">
    <source>
        <dbReference type="ARBA" id="ARBA00022452"/>
    </source>
</evidence>
<dbReference type="CDD" id="cd01347">
    <property type="entry name" value="ligand_gated_channel"/>
    <property type="match status" value="1"/>
</dbReference>
<reference evidence="13 14" key="1">
    <citation type="submission" date="2022-10" db="EMBL/GenBank/DDBJ databases">
        <title>Marinomonas transparenta sp. nov. and Marinomonas sargassi sp. nov., isolated from marine alga (Sargassum natans (L.) Gaillon).</title>
        <authorList>
            <person name="Wang Y."/>
        </authorList>
    </citation>
    <scope>NUCLEOTIDE SEQUENCE [LARGE SCALE GENOMIC DNA]</scope>
    <source>
        <strain evidence="13 14">C2222</strain>
    </source>
</reference>
<feature type="chain" id="PRO_5047372182" evidence="10">
    <location>
        <begin position="31"/>
        <end position="752"/>
    </location>
</feature>
<proteinExistence type="inferred from homology"/>
<accession>A0ABT2YUP7</accession>
<evidence type="ECO:0000256" key="6">
    <source>
        <dbReference type="ARBA" id="ARBA00023136"/>
    </source>
</evidence>
<keyword evidence="6 8" id="KW-0472">Membrane</keyword>
<dbReference type="PANTHER" id="PTHR32552">
    <property type="entry name" value="FERRICHROME IRON RECEPTOR-RELATED"/>
    <property type="match status" value="1"/>
</dbReference>
<name>A0ABT2YUP7_9GAMM</name>
<evidence type="ECO:0000313" key="13">
    <source>
        <dbReference type="EMBL" id="MCV2403622.1"/>
    </source>
</evidence>
<dbReference type="Pfam" id="PF07715">
    <property type="entry name" value="Plug"/>
    <property type="match status" value="1"/>
</dbReference>
<feature type="domain" description="TonB-dependent receptor-like beta-barrel" evidence="11">
    <location>
        <begin position="284"/>
        <end position="721"/>
    </location>
</feature>
<evidence type="ECO:0000256" key="8">
    <source>
        <dbReference type="PROSITE-ProRule" id="PRU01360"/>
    </source>
</evidence>
<dbReference type="InterPro" id="IPR036942">
    <property type="entry name" value="Beta-barrel_TonB_sf"/>
</dbReference>
<evidence type="ECO:0000256" key="10">
    <source>
        <dbReference type="SAM" id="SignalP"/>
    </source>
</evidence>
<organism evidence="13 14">
    <name type="scientific">Marinomonas sargassi</name>
    <dbReference type="NCBI Taxonomy" id="2984494"/>
    <lineage>
        <taxon>Bacteria</taxon>
        <taxon>Pseudomonadati</taxon>
        <taxon>Pseudomonadota</taxon>
        <taxon>Gammaproteobacteria</taxon>
        <taxon>Oceanospirillales</taxon>
        <taxon>Oceanospirillaceae</taxon>
        <taxon>Marinomonas</taxon>
    </lineage>
</organism>
<dbReference type="InterPro" id="IPR012910">
    <property type="entry name" value="Plug_dom"/>
</dbReference>
<dbReference type="PANTHER" id="PTHR32552:SF74">
    <property type="entry name" value="HYDROXAMATE SIDEROPHORE RECEPTOR FHUE"/>
    <property type="match status" value="1"/>
</dbReference>
<keyword evidence="2 8" id="KW-0813">Transport</keyword>
<protein>
    <submittedName>
        <fullName evidence="13">TonB-dependent receptor</fullName>
    </submittedName>
</protein>
<keyword evidence="3 8" id="KW-1134">Transmembrane beta strand</keyword>
<evidence type="ECO:0000256" key="7">
    <source>
        <dbReference type="ARBA" id="ARBA00023237"/>
    </source>
</evidence>
<evidence type="ECO:0000256" key="5">
    <source>
        <dbReference type="ARBA" id="ARBA00023077"/>
    </source>
</evidence>
<sequence length="752" mass="82168">MHTPPSLSKNLTSIAVGSALLTALSPVAFAEDASSSVESTEAEVTQLDTLEITATSEEGVNVIDSTAGKMGVSIKDTARSVVKVSEEEINDLAATDIREASAYQAGFHTEASAARFSITRGIQTNIENFLVNGMKSLQGGEAGTGSALPSTYNLESVTFLSGADSILYGSGMAGGTISAVTKKPQEESETTLGVSTRSYLATDVGYFDRNQLNIDIDSTGKLVGDDVLYRVITRVTPDNEEAQDVRESDDRFIDASLTFKINDRTKITPRFEYKNEKGIGTSSWTDGYFSTNYINGTLNSTSNTYGEVANRSYYYGSASASGYNRVATGEVTLEHILQNNWLLNARAAAVHTDSETKDMYATTSSSVNSIGNTQVGLKWAYARSEIRHRLFDMNLEGKFNFANLDHHLIAGVNVHDQETGFVRAFQADSGAVYVDYTNPNNNINNPFEDAVTSSGASLDSGDLTYTTDREVNLYLKDRITINDLTVALGLGYMDYTGEESNGTIKSDFDNLAYDIAAIYKLNQNMNAFASYSQSYEPLDVSDLAQYAKDGVDYKAEESDNYEIGIKGEFLNKKLNASVAFFYIDQQNPTSTETDSTTGDTVLVQSLGDVFRSHGVEVNALYHFNNRFSSQLNYAYTDAHATTGEDAGKQAKLTPFHALTVWNSYSMESQPIRLALGVRSESSRADDLATTGDTFVSGYAEFDFGTYYETEKWDLSLVVKNLLDENRIYGTTNGDAVVVSDPRSINMNLKYRL</sequence>
<keyword evidence="13" id="KW-0675">Receptor</keyword>
<feature type="signal peptide" evidence="10">
    <location>
        <begin position="1"/>
        <end position="30"/>
    </location>
</feature>
<keyword evidence="14" id="KW-1185">Reference proteome</keyword>
<evidence type="ECO:0000313" key="14">
    <source>
        <dbReference type="Proteomes" id="UP001209713"/>
    </source>
</evidence>
<dbReference type="PROSITE" id="PS52016">
    <property type="entry name" value="TONB_DEPENDENT_REC_3"/>
    <property type="match status" value="1"/>
</dbReference>